<name>A0ABX2XFF8_9FLAO</name>
<reference evidence="2" key="1">
    <citation type="submission" date="2016-03" db="EMBL/GenBank/DDBJ databases">
        <title>Draft genome sequence of Paenibacillus glacialis DSM 22343.</title>
        <authorList>
            <person name="Shin S.-K."/>
            <person name="Yi H."/>
        </authorList>
    </citation>
    <scope>NUCLEOTIDE SEQUENCE [LARGE SCALE GENOMIC DNA]</scope>
    <source>
        <strain evidence="2">CCUG 60099</strain>
    </source>
</reference>
<evidence type="ECO:0000313" key="1">
    <source>
        <dbReference type="EMBL" id="OCB70986.1"/>
    </source>
</evidence>
<organism evidence="1 2">
    <name type="scientific">Flavobacterium piscis</name>
    <dbReference type="NCBI Taxonomy" id="1114874"/>
    <lineage>
        <taxon>Bacteria</taxon>
        <taxon>Pseudomonadati</taxon>
        <taxon>Bacteroidota</taxon>
        <taxon>Flavobacteriia</taxon>
        <taxon>Flavobacteriales</taxon>
        <taxon>Flavobacteriaceae</taxon>
        <taxon>Flavobacterium</taxon>
    </lineage>
</organism>
<comment type="caution">
    <text evidence="1">The sequence shown here is derived from an EMBL/GenBank/DDBJ whole genome shotgun (WGS) entry which is preliminary data.</text>
</comment>
<sequence>MGLLLYSKLDFAVSQLSVLKGSEVSSISYIKYSSFYGLLSHFTSVELDQKISNLLSLVIEFYKKKVNVPFFTAVIQSMAFYKAYNENINETLAKNREAVTVFREDVDHVEANPTMKIVLAVICVLIPFLVTKCS</sequence>
<evidence type="ECO:0000313" key="2">
    <source>
        <dbReference type="Proteomes" id="UP000093343"/>
    </source>
</evidence>
<dbReference type="Proteomes" id="UP000093343">
    <property type="component" value="Unassembled WGS sequence"/>
</dbReference>
<dbReference type="RefSeq" id="WP_065450785.1">
    <property type="nucleotide sequence ID" value="NZ_LVEN01000039.1"/>
</dbReference>
<keyword evidence="2" id="KW-1185">Reference proteome</keyword>
<dbReference type="EMBL" id="LVEN01000039">
    <property type="protein sequence ID" value="OCB70986.1"/>
    <property type="molecule type" value="Genomic_DNA"/>
</dbReference>
<protein>
    <submittedName>
        <fullName evidence="1">Uncharacterized protein</fullName>
    </submittedName>
</protein>
<proteinExistence type="predicted"/>
<gene>
    <name evidence="1" type="ORF">FLP_17285</name>
</gene>
<accession>A0ABX2XFF8</accession>